<dbReference type="InterPro" id="IPR032042">
    <property type="entry name" value="POT1PC"/>
</dbReference>
<organism evidence="11 12">
    <name type="scientific">Astyanax mexicanus</name>
    <name type="common">Blind cave fish</name>
    <name type="synonym">Astyanax fasciatus mexicanus</name>
    <dbReference type="NCBI Taxonomy" id="7994"/>
    <lineage>
        <taxon>Eukaryota</taxon>
        <taxon>Metazoa</taxon>
        <taxon>Chordata</taxon>
        <taxon>Craniata</taxon>
        <taxon>Vertebrata</taxon>
        <taxon>Euteleostomi</taxon>
        <taxon>Actinopterygii</taxon>
        <taxon>Neopterygii</taxon>
        <taxon>Teleostei</taxon>
        <taxon>Ostariophysi</taxon>
        <taxon>Characiformes</taxon>
        <taxon>Characoidei</taxon>
        <taxon>Acestrorhamphidae</taxon>
        <taxon>Acestrorhamphinae</taxon>
        <taxon>Astyanax</taxon>
    </lineage>
</organism>
<keyword evidence="5" id="KW-0158">Chromosome</keyword>
<proteinExistence type="inferred from homology"/>
<evidence type="ECO:0000313" key="12">
    <source>
        <dbReference type="Proteomes" id="UP000018467"/>
    </source>
</evidence>
<dbReference type="Ensembl" id="ENSAMXT00000050640.1">
    <property type="protein sequence ID" value="ENSAMXP00000045897.1"/>
    <property type="gene ID" value="ENSAMXG00000040644.1"/>
</dbReference>
<dbReference type="GO" id="GO:0016233">
    <property type="term" value="P:telomere capping"/>
    <property type="evidence" value="ECO:0007669"/>
    <property type="project" value="TreeGrafter"/>
</dbReference>
<dbReference type="GO" id="GO:0000783">
    <property type="term" value="C:nuclear telomere cap complex"/>
    <property type="evidence" value="ECO:0007669"/>
    <property type="project" value="TreeGrafter"/>
</dbReference>
<dbReference type="InterPro" id="IPR048953">
    <property type="entry name" value="POT1_C_insert"/>
</dbReference>
<dbReference type="GO" id="GO:0010521">
    <property type="term" value="F:telomerase inhibitor activity"/>
    <property type="evidence" value="ECO:0007669"/>
    <property type="project" value="TreeGrafter"/>
</dbReference>
<evidence type="ECO:0000256" key="2">
    <source>
        <dbReference type="ARBA" id="ARBA00004574"/>
    </source>
</evidence>
<reference evidence="12" key="1">
    <citation type="submission" date="2013-03" db="EMBL/GenBank/DDBJ databases">
        <authorList>
            <person name="Jeffery W."/>
            <person name="Warren W."/>
            <person name="Wilson R.K."/>
        </authorList>
    </citation>
    <scope>NUCLEOTIDE SEQUENCE</scope>
    <source>
        <strain evidence="12">female</strain>
    </source>
</reference>
<reference evidence="11" key="3">
    <citation type="submission" date="2025-08" db="UniProtKB">
        <authorList>
            <consortium name="Ensembl"/>
        </authorList>
    </citation>
    <scope>IDENTIFICATION</scope>
</reference>
<evidence type="ECO:0000313" key="11">
    <source>
        <dbReference type="Ensembl" id="ENSAMXP00000045897.1"/>
    </source>
</evidence>
<evidence type="ECO:0000256" key="1">
    <source>
        <dbReference type="ARBA" id="ARBA00004123"/>
    </source>
</evidence>
<dbReference type="InterPro" id="IPR012340">
    <property type="entry name" value="NA-bd_OB-fold"/>
</dbReference>
<dbReference type="FunCoup" id="A0A3B1JU07">
    <property type="interactions" value="1189"/>
</dbReference>
<dbReference type="PANTHER" id="PTHR14513:SF0">
    <property type="entry name" value="PROTECTION OF TELOMERES PROTEIN 1"/>
    <property type="match status" value="1"/>
</dbReference>
<dbReference type="SMART" id="SM00976">
    <property type="entry name" value="Telo_bind"/>
    <property type="match status" value="1"/>
</dbReference>
<reference evidence="12" key="2">
    <citation type="journal article" date="2014" name="Nat. Commun.">
        <title>The cavefish genome reveals candidate genes for eye loss.</title>
        <authorList>
            <person name="McGaugh S.E."/>
            <person name="Gross J.B."/>
            <person name="Aken B."/>
            <person name="Blin M."/>
            <person name="Borowsky R."/>
            <person name="Chalopin D."/>
            <person name="Hinaux H."/>
            <person name="Jeffery W.R."/>
            <person name="Keene A."/>
            <person name="Ma L."/>
            <person name="Minx P."/>
            <person name="Murphy D."/>
            <person name="O'Quin K.E."/>
            <person name="Retaux S."/>
            <person name="Rohner N."/>
            <person name="Searle S.M."/>
            <person name="Stahl B.A."/>
            <person name="Tabin C."/>
            <person name="Volff J.N."/>
            <person name="Yoshizawa M."/>
            <person name="Warren W.C."/>
        </authorList>
    </citation>
    <scope>NUCLEOTIDE SEQUENCE [LARGE SCALE GENOMIC DNA]</scope>
    <source>
        <strain evidence="12">female</strain>
    </source>
</reference>
<dbReference type="GeneTree" id="ENSGT00390000018285"/>
<dbReference type="Pfam" id="PF21375">
    <property type="entry name" value="POT1_C_insert"/>
    <property type="match status" value="1"/>
</dbReference>
<evidence type="ECO:0000256" key="6">
    <source>
        <dbReference type="ARBA" id="ARBA00022895"/>
    </source>
</evidence>
<dbReference type="GO" id="GO:0098505">
    <property type="term" value="F:G-rich strand telomeric DNA binding"/>
    <property type="evidence" value="ECO:0007669"/>
    <property type="project" value="TreeGrafter"/>
</dbReference>
<evidence type="ECO:0000256" key="8">
    <source>
        <dbReference type="ARBA" id="ARBA00023242"/>
    </source>
</evidence>
<evidence type="ECO:0000256" key="5">
    <source>
        <dbReference type="ARBA" id="ARBA00022454"/>
    </source>
</evidence>
<accession>A0A3B1JU07</accession>
<reference evidence="11" key="4">
    <citation type="submission" date="2025-09" db="UniProtKB">
        <authorList>
            <consortium name="Ensembl"/>
        </authorList>
    </citation>
    <scope>IDENTIFICATION</scope>
</reference>
<evidence type="ECO:0000256" key="4">
    <source>
        <dbReference type="ARBA" id="ARBA00015253"/>
    </source>
</evidence>
<evidence type="ECO:0000259" key="10">
    <source>
        <dbReference type="SMART" id="SM00976"/>
    </source>
</evidence>
<dbReference type="Proteomes" id="UP000018467">
    <property type="component" value="Unassembled WGS sequence"/>
</dbReference>
<keyword evidence="12" id="KW-1185">Reference proteome</keyword>
<dbReference type="CDD" id="cd04497">
    <property type="entry name" value="hPOT1_OB1_like"/>
    <property type="match status" value="1"/>
</dbReference>
<dbReference type="InterPro" id="IPR028389">
    <property type="entry name" value="POT1"/>
</dbReference>
<dbReference type="PANTHER" id="PTHR14513">
    <property type="entry name" value="PROTECTION OF TELOMERES 1"/>
    <property type="match status" value="1"/>
</dbReference>
<protein>
    <recommendedName>
        <fullName evidence="4">Protection of telomeres protein 1</fullName>
    </recommendedName>
    <alternativeName>
        <fullName evidence="9">POT1-like telomere end-binding protein</fullName>
    </alternativeName>
</protein>
<dbReference type="Pfam" id="PF02765">
    <property type="entry name" value="POT1"/>
    <property type="match status" value="1"/>
</dbReference>
<dbReference type="CDD" id="cd20374">
    <property type="entry name" value="Pot1C"/>
    <property type="match status" value="1"/>
</dbReference>
<dbReference type="FunFam" id="2.40.50.140:FF:000138">
    <property type="entry name" value="Protection of telomeres 1 homolog"/>
    <property type="match status" value="1"/>
</dbReference>
<name>A0A3B1JU07_ASTMX</name>
<dbReference type="Gene3D" id="2.40.50.140">
    <property type="entry name" value="Nucleic acid-binding proteins"/>
    <property type="match status" value="2"/>
</dbReference>
<dbReference type="SUPFAM" id="SSF50249">
    <property type="entry name" value="Nucleic acid-binding proteins"/>
    <property type="match status" value="2"/>
</dbReference>
<feature type="domain" description="Telomeric single stranded DNA binding POT1/Cdc13" evidence="10">
    <location>
        <begin position="155"/>
        <end position="285"/>
    </location>
</feature>
<dbReference type="STRING" id="7994.ENSAMXP00000045897"/>
<evidence type="ECO:0000256" key="9">
    <source>
        <dbReference type="ARBA" id="ARBA00084040"/>
    </source>
</evidence>
<dbReference type="InParanoid" id="A0A3B1JU07"/>
<dbReference type="Pfam" id="PF16686">
    <property type="entry name" value="POT1PC"/>
    <property type="match status" value="1"/>
</dbReference>
<keyword evidence="8" id="KW-0539">Nucleus</keyword>
<comment type="similarity">
    <text evidence="3">Belongs to the telombin family.</text>
</comment>
<evidence type="ECO:0000256" key="3">
    <source>
        <dbReference type="ARBA" id="ARBA00008442"/>
    </source>
</evidence>
<dbReference type="InterPro" id="IPR011564">
    <property type="entry name" value="Telomer_end-bd_POT1/Cdc13"/>
</dbReference>
<dbReference type="GO" id="GO:0005654">
    <property type="term" value="C:nucleoplasm"/>
    <property type="evidence" value="ECO:0007669"/>
    <property type="project" value="UniProtKB-ARBA"/>
</dbReference>
<keyword evidence="6" id="KW-0779">Telomere</keyword>
<dbReference type="FunFam" id="2.40.50.140:FF:000119">
    <property type="entry name" value="Protection of telomeres 1 homolog"/>
    <property type="match status" value="1"/>
</dbReference>
<sequence length="806" mass="89806">MPVHTVKDVNDLDTKVPPHLQHVSISNLKLTSDCLHRSVKGKVVQKGPVVSCRQREYLLKAVIQGEDPQQRSASQHASINVIFFGTLAKDFSQSVSQGDIILLAGFTISKSPSEQTDKLHPCHLEMSGPDACVHVCPSAGSSSSGSTTSEPKYTYIPLSELKPRSIVNVYGVVTFFKQPFPTKGTDYCSTLKITDQSNAKVGCTIFSEKLEDHPKIFRVGDIIRLHRVKAQMFNGSMTLLTTLGWSTITFDGMIDSPVEPRTSSRTFHFDEADKHTVEALRQWAASQSLLTSESTVPLSSVQPKMYFDLTCQLLSKACMDSRCILLKVWDGTECGHSLLNVAAAPDALEGESTCFQDQQNMTANILVYDNHLEVARMLQPGMFLRLYNLHAVPQTPPGQPPDVPQHLVFHLHGGTSYGRGLRSIPSDSPDLQSLKRVLESHAEKQAAEAEVNDGTLLDVWYTPPETVGEADTEDFYTVQTCDHSLQQVSLAHVKTSIPPVVCHVQARVKSYQPQKLYQCLKLFCPQCKTVKDVPDDESIAQVFEEALRSSNQPCSEHWAVTSSADSHQLDRTVTMHMSCDMVLDNTHLQMIFLQGKPDAHTLQHFTVQFTQKPFTRLLLIYKTGGLFFIGVTLDEMCIISGSHKNLVPVCSGEDRRMRLLDLSAPFLFCGDKRYYGCEHCSQSSFVDPVVSGVDVWDEQNVAKALGVQLMQYMLLLQFELEDETGTLDALLWEDAERFFNVSSAETSANQELQDRVQNIMDRIHPSGSSMAERPWLALCLSVYTVEENGRTQVCYQITNTETRGNL</sequence>
<evidence type="ECO:0000256" key="7">
    <source>
        <dbReference type="ARBA" id="ARBA00023125"/>
    </source>
</evidence>
<keyword evidence="7" id="KW-0238">DNA-binding</keyword>
<dbReference type="Bgee" id="ENSAMXG00000040644">
    <property type="expression patterns" value="Expressed in testis and 7 other cell types or tissues"/>
</dbReference>
<comment type="subcellular location">
    <subcellularLocation>
        <location evidence="2">Chromosome</location>
        <location evidence="2">Telomere</location>
    </subcellularLocation>
    <subcellularLocation>
        <location evidence="1">Nucleus</location>
    </subcellularLocation>
</comment>
<dbReference type="AlphaFoldDB" id="A0A3B1JU07"/>
<dbReference type="GO" id="GO:0032210">
    <property type="term" value="P:regulation of telomere maintenance via telomerase"/>
    <property type="evidence" value="ECO:0007669"/>
    <property type="project" value="TreeGrafter"/>
</dbReference>